<evidence type="ECO:0000256" key="4">
    <source>
        <dbReference type="ARBA" id="ARBA00022833"/>
    </source>
</evidence>
<dbReference type="Pfam" id="PF02868">
    <property type="entry name" value="Peptidase_M4_C"/>
    <property type="match status" value="1"/>
</dbReference>
<comment type="caution">
    <text evidence="10">The sequence shown here is derived from an EMBL/GenBank/DDBJ whole genome shotgun (WGS) entry which is preliminary data.</text>
</comment>
<gene>
    <name evidence="10" type="ORF">FHS30_000483</name>
</gene>
<dbReference type="InterPro" id="IPR001570">
    <property type="entry name" value="Peptidase_M4_C_domain"/>
</dbReference>
<dbReference type="GO" id="GO:0006508">
    <property type="term" value="P:proteolysis"/>
    <property type="evidence" value="ECO:0007669"/>
    <property type="project" value="UniProtKB-KW"/>
</dbReference>
<keyword evidence="1" id="KW-0645">Protease</keyword>
<evidence type="ECO:0000256" key="7">
    <source>
        <dbReference type="SAM" id="SignalP"/>
    </source>
</evidence>
<dbReference type="CDD" id="cd09597">
    <property type="entry name" value="M4_TLP"/>
    <property type="match status" value="1"/>
</dbReference>
<sequence length="547" mass="58111">MKSMFTFVAGAVSLVLAASGHADSLAKGQISQYSFPVTAGVSYEIAFNATNTCADDLSVTCCVLLANTNGTEPSDSGFEKFAAAPSTDVASLVVDAVEDGTVNAAVYAIEACEFNPPSILAERATNATLQFGIGTGQLGDSYDDVPTTQIAIDDGYMLRDISRRANQATTDGNPNAGTMPGWSEIAVGRTFGYWQGFNLFLTDNAKDADNNWDTLAQAEMVDALINSGKVYDYWLSVLNFNSFDNAGAAMYAQTNAPYPPEPAQFCGNTYPAGSLYNAFWDGYEIVFTPRNFTDIGDNYYEHSLAAALDVTAHEWGHAISDRAVNLAYQRESGALNEAYSDWMGVAVEFANGETNWTLGEGVDVIRDLQDPKAFGQPDTYEGLYWEATDNVSCPEPDVCFNDYCGVHTNSGVPNKMFHLLAVGGTHNGVTVTGIGIDTAIQIATDALHNYWTANETFEGARAGMESAAANYSADAVTQVQMAWHAVGVGSSASTGGGNPETPIQRISKSGGGGGCTIGNGDVNDPTLPVLLGLALLGLLRRRFARIQ</sequence>
<dbReference type="InterPro" id="IPR050728">
    <property type="entry name" value="Zinc_Metalloprotease_M4"/>
</dbReference>
<feature type="chain" id="PRO_5032650088" description="Neutral metalloproteinase" evidence="7">
    <location>
        <begin position="18"/>
        <end position="547"/>
    </location>
</feature>
<keyword evidence="7" id="KW-0732">Signal</keyword>
<evidence type="ECO:0000256" key="2">
    <source>
        <dbReference type="ARBA" id="ARBA00022723"/>
    </source>
</evidence>
<dbReference type="InterPro" id="IPR027268">
    <property type="entry name" value="Peptidase_M4/M1_CTD_sf"/>
</dbReference>
<dbReference type="Gene3D" id="1.10.390.10">
    <property type="entry name" value="Neutral Protease Domain 2"/>
    <property type="match status" value="1"/>
</dbReference>
<keyword evidence="3" id="KW-0378">Hydrolase</keyword>
<evidence type="ECO:0000259" key="9">
    <source>
        <dbReference type="Pfam" id="PF02868"/>
    </source>
</evidence>
<dbReference type="EMBL" id="JACHXZ010000001">
    <property type="protein sequence ID" value="MBB3167307.1"/>
    <property type="molecule type" value="Genomic_DNA"/>
</dbReference>
<keyword evidence="5" id="KW-0482">Metalloprotease</keyword>
<name>A0A839UPE6_9GAMM</name>
<feature type="signal peptide" evidence="7">
    <location>
        <begin position="1"/>
        <end position="17"/>
    </location>
</feature>
<evidence type="ECO:0000256" key="3">
    <source>
        <dbReference type="ARBA" id="ARBA00022801"/>
    </source>
</evidence>
<evidence type="ECO:0000256" key="6">
    <source>
        <dbReference type="ARBA" id="ARBA00023145"/>
    </source>
</evidence>
<evidence type="ECO:0000313" key="10">
    <source>
        <dbReference type="EMBL" id="MBB3167307.1"/>
    </source>
</evidence>
<dbReference type="Gene3D" id="3.10.170.10">
    <property type="match status" value="1"/>
</dbReference>
<evidence type="ECO:0000256" key="5">
    <source>
        <dbReference type="ARBA" id="ARBA00023049"/>
    </source>
</evidence>
<dbReference type="RefSeq" id="WP_183907912.1">
    <property type="nucleotide sequence ID" value="NZ_JACHXZ010000001.1"/>
</dbReference>
<protein>
    <recommendedName>
        <fullName evidence="12">Neutral metalloproteinase</fullName>
    </recommendedName>
</protein>
<evidence type="ECO:0000259" key="8">
    <source>
        <dbReference type="Pfam" id="PF01447"/>
    </source>
</evidence>
<dbReference type="InterPro" id="IPR013856">
    <property type="entry name" value="Peptidase_M4_domain"/>
</dbReference>
<keyword evidence="2" id="KW-0479">Metal-binding</keyword>
<reference evidence="10 11" key="1">
    <citation type="submission" date="2020-08" db="EMBL/GenBank/DDBJ databases">
        <title>Genomic Encyclopedia of Type Strains, Phase III (KMG-III): the genomes of soil and plant-associated and newly described type strains.</title>
        <authorList>
            <person name="Whitman W."/>
        </authorList>
    </citation>
    <scope>NUCLEOTIDE SEQUENCE [LARGE SCALE GENOMIC DNA]</scope>
    <source>
        <strain evidence="10 11">CECT 8571</strain>
    </source>
</reference>
<dbReference type="PANTHER" id="PTHR33794">
    <property type="entry name" value="BACILLOLYSIN"/>
    <property type="match status" value="1"/>
</dbReference>
<dbReference type="NCBIfam" id="NF033191">
    <property type="entry name" value="JDVT-CTERM"/>
    <property type="match status" value="1"/>
</dbReference>
<dbReference type="GO" id="GO:0004222">
    <property type="term" value="F:metalloendopeptidase activity"/>
    <property type="evidence" value="ECO:0007669"/>
    <property type="project" value="InterPro"/>
</dbReference>
<dbReference type="GO" id="GO:0046872">
    <property type="term" value="F:metal ion binding"/>
    <property type="evidence" value="ECO:0007669"/>
    <property type="project" value="UniProtKB-KW"/>
</dbReference>
<organism evidence="10 11">
    <name type="scientific">Simiduia aestuariiviva</name>
    <dbReference type="NCBI Taxonomy" id="1510459"/>
    <lineage>
        <taxon>Bacteria</taxon>
        <taxon>Pseudomonadati</taxon>
        <taxon>Pseudomonadota</taxon>
        <taxon>Gammaproteobacteria</taxon>
        <taxon>Cellvibrionales</taxon>
        <taxon>Cellvibrionaceae</taxon>
        <taxon>Simiduia</taxon>
    </lineage>
</organism>
<proteinExistence type="predicted"/>
<dbReference type="PANTHER" id="PTHR33794:SF1">
    <property type="entry name" value="BACILLOLYSIN"/>
    <property type="match status" value="1"/>
</dbReference>
<keyword evidence="6" id="KW-0865">Zymogen</keyword>
<evidence type="ECO:0000256" key="1">
    <source>
        <dbReference type="ARBA" id="ARBA00022670"/>
    </source>
</evidence>
<accession>A0A839UPE6</accession>
<feature type="domain" description="Peptidase M4" evidence="8">
    <location>
        <begin position="134"/>
        <end position="319"/>
    </location>
</feature>
<evidence type="ECO:0000313" key="11">
    <source>
        <dbReference type="Proteomes" id="UP000559987"/>
    </source>
</evidence>
<evidence type="ECO:0008006" key="12">
    <source>
        <dbReference type="Google" id="ProtNLM"/>
    </source>
</evidence>
<dbReference type="AlphaFoldDB" id="A0A839UPE6"/>
<feature type="domain" description="Peptidase M4 C-terminal" evidence="9">
    <location>
        <begin position="325"/>
        <end position="488"/>
    </location>
</feature>
<dbReference type="Proteomes" id="UP000559987">
    <property type="component" value="Unassembled WGS sequence"/>
</dbReference>
<dbReference type="SUPFAM" id="SSF55486">
    <property type="entry name" value="Metalloproteases ('zincins'), catalytic domain"/>
    <property type="match status" value="1"/>
</dbReference>
<keyword evidence="4" id="KW-0862">Zinc</keyword>
<dbReference type="Pfam" id="PF01447">
    <property type="entry name" value="Peptidase_M4"/>
    <property type="match status" value="1"/>
</dbReference>
<keyword evidence="11" id="KW-1185">Reference proteome</keyword>